<evidence type="ECO:0000313" key="1">
    <source>
        <dbReference type="EMBL" id="WVZ62341.1"/>
    </source>
</evidence>
<proteinExistence type="predicted"/>
<sequence>MACRDIERVCKRFFWAGTNADTKGKCMVAWPVVARPCVLGGLGVLNIRLFNIALHSRWLWLQRVDGD</sequence>
<gene>
    <name evidence="1" type="ORF">U9M48_012102</name>
</gene>
<dbReference type="EMBL" id="CP144747">
    <property type="protein sequence ID" value="WVZ62341.1"/>
    <property type="molecule type" value="Genomic_DNA"/>
</dbReference>
<organism evidence="1 2">
    <name type="scientific">Paspalum notatum var. saurae</name>
    <dbReference type="NCBI Taxonomy" id="547442"/>
    <lineage>
        <taxon>Eukaryota</taxon>
        <taxon>Viridiplantae</taxon>
        <taxon>Streptophyta</taxon>
        <taxon>Embryophyta</taxon>
        <taxon>Tracheophyta</taxon>
        <taxon>Spermatophyta</taxon>
        <taxon>Magnoliopsida</taxon>
        <taxon>Liliopsida</taxon>
        <taxon>Poales</taxon>
        <taxon>Poaceae</taxon>
        <taxon>PACMAD clade</taxon>
        <taxon>Panicoideae</taxon>
        <taxon>Andropogonodae</taxon>
        <taxon>Paspaleae</taxon>
        <taxon>Paspalinae</taxon>
        <taxon>Paspalum</taxon>
    </lineage>
</organism>
<keyword evidence="2" id="KW-1185">Reference proteome</keyword>
<name>A0AAQ3SX93_PASNO</name>
<dbReference type="AlphaFoldDB" id="A0AAQ3SX93"/>
<evidence type="ECO:0000313" key="2">
    <source>
        <dbReference type="Proteomes" id="UP001341281"/>
    </source>
</evidence>
<reference evidence="1 2" key="1">
    <citation type="submission" date="2024-02" db="EMBL/GenBank/DDBJ databases">
        <title>High-quality chromosome-scale genome assembly of Pensacola bahiagrass (Paspalum notatum Flugge var. saurae).</title>
        <authorList>
            <person name="Vega J.M."/>
            <person name="Podio M."/>
            <person name="Orjuela J."/>
            <person name="Siena L.A."/>
            <person name="Pessino S.C."/>
            <person name="Combes M.C."/>
            <person name="Mariac C."/>
            <person name="Albertini E."/>
            <person name="Pupilli F."/>
            <person name="Ortiz J.P.A."/>
            <person name="Leblanc O."/>
        </authorList>
    </citation>
    <scope>NUCLEOTIDE SEQUENCE [LARGE SCALE GENOMIC DNA]</scope>
    <source>
        <strain evidence="1">R1</strain>
        <tissue evidence="1">Leaf</tissue>
    </source>
</reference>
<protein>
    <submittedName>
        <fullName evidence="1">Uncharacterized protein</fullName>
    </submittedName>
</protein>
<accession>A0AAQ3SX93</accession>
<dbReference type="Proteomes" id="UP001341281">
    <property type="component" value="Chromosome 03"/>
</dbReference>